<protein>
    <submittedName>
        <fullName evidence="1">Uncharacterized protein</fullName>
    </submittedName>
</protein>
<organism evidence="1 2">
    <name type="scientific">Neorhizobium huautlense</name>
    <dbReference type="NCBI Taxonomy" id="67774"/>
    <lineage>
        <taxon>Bacteria</taxon>
        <taxon>Pseudomonadati</taxon>
        <taxon>Pseudomonadota</taxon>
        <taxon>Alphaproteobacteria</taxon>
        <taxon>Hyphomicrobiales</taxon>
        <taxon>Rhizobiaceae</taxon>
        <taxon>Rhizobium/Agrobacterium group</taxon>
        <taxon>Neorhizobium</taxon>
    </lineage>
</organism>
<evidence type="ECO:0000313" key="1">
    <source>
        <dbReference type="EMBL" id="MDP9840600.1"/>
    </source>
</evidence>
<name>A0ABT9Q1K1_9HYPH</name>
<gene>
    <name evidence="1" type="ORF">J2T09_005388</name>
</gene>
<dbReference type="Proteomes" id="UP001241472">
    <property type="component" value="Unassembled WGS sequence"/>
</dbReference>
<keyword evidence="2" id="KW-1185">Reference proteome</keyword>
<dbReference type="EMBL" id="JAUSRF010000030">
    <property type="protein sequence ID" value="MDP9840600.1"/>
    <property type="molecule type" value="Genomic_DNA"/>
</dbReference>
<accession>A0ABT9Q1K1</accession>
<comment type="caution">
    <text evidence="1">The sequence shown here is derived from an EMBL/GenBank/DDBJ whole genome shotgun (WGS) entry which is preliminary data.</text>
</comment>
<reference evidence="1 2" key="1">
    <citation type="submission" date="2023-07" db="EMBL/GenBank/DDBJ databases">
        <title>Sorghum-associated microbial communities from plants grown in Nebraska, USA.</title>
        <authorList>
            <person name="Schachtman D."/>
        </authorList>
    </citation>
    <scope>NUCLEOTIDE SEQUENCE [LARGE SCALE GENOMIC DNA]</scope>
    <source>
        <strain evidence="1 2">DS1307</strain>
    </source>
</reference>
<proteinExistence type="predicted"/>
<evidence type="ECO:0000313" key="2">
    <source>
        <dbReference type="Proteomes" id="UP001241472"/>
    </source>
</evidence>
<sequence length="36" mass="4155">MARYGGNHIVLTRIKFFASQILNREIGKTKSIFTSR</sequence>